<dbReference type="PANTHER" id="PTHR28181">
    <property type="entry name" value="UPF0655 PROTEIN YCR015C"/>
    <property type="match status" value="1"/>
</dbReference>
<protein>
    <recommendedName>
        <fullName evidence="4">2-hydroxy-3-keto-5-methylthiopentenyl-1-phosphate phosphatase</fullName>
        <shortName evidence="4">HK-MTPenyl-1-P phosphatase</shortName>
        <ecNumber evidence="4">3.1.3.87</ecNumber>
    </recommendedName>
</protein>
<comment type="pathway">
    <text evidence="4">Amino-acid biosynthesis; L-methionine biosynthesis via salvage pathway; L-methionine from S-methyl-5-thio-alpha-D-ribose 1-phosphate: step 4/6.</text>
</comment>
<dbReference type="HAMAP" id="MF_01680">
    <property type="entry name" value="Salvage_MtnX"/>
    <property type="match status" value="1"/>
</dbReference>
<gene>
    <name evidence="4" type="primary">mtnX</name>
    <name evidence="5" type="ORF">D7M11_28515</name>
</gene>
<dbReference type="NCBIfam" id="NF007103">
    <property type="entry name" value="PRK09552.1"/>
    <property type="match status" value="1"/>
</dbReference>
<dbReference type="InterPro" id="IPR036412">
    <property type="entry name" value="HAD-like_sf"/>
</dbReference>
<dbReference type="OrthoDB" id="9804940at2"/>
<name>A0A3B0BIJ1_9BACL</name>
<dbReference type="InterPro" id="IPR023214">
    <property type="entry name" value="HAD_sf"/>
</dbReference>
<dbReference type="CDD" id="cd07524">
    <property type="entry name" value="HAD_Pase"/>
    <property type="match status" value="1"/>
</dbReference>
<evidence type="ECO:0000256" key="2">
    <source>
        <dbReference type="ARBA" id="ARBA00022801"/>
    </source>
</evidence>
<dbReference type="AlphaFoldDB" id="A0A3B0BIJ1"/>
<keyword evidence="2 4" id="KW-0378">Hydrolase</keyword>
<dbReference type="GO" id="GO:0043716">
    <property type="term" value="F:2-hydroxy-3-keto-5-methylthiopentenyl-1-phosphate phosphatase activity"/>
    <property type="evidence" value="ECO:0007669"/>
    <property type="project" value="UniProtKB-UniRule"/>
</dbReference>
<evidence type="ECO:0000313" key="5">
    <source>
        <dbReference type="EMBL" id="RKN72424.1"/>
    </source>
</evidence>
<dbReference type="NCBIfam" id="TIGR01488">
    <property type="entry name" value="HAD-SF-IB"/>
    <property type="match status" value="1"/>
</dbReference>
<dbReference type="Pfam" id="PF12710">
    <property type="entry name" value="HAD"/>
    <property type="match status" value="1"/>
</dbReference>
<dbReference type="InterPro" id="IPR006384">
    <property type="entry name" value="HAD_hydro_PyrdxlP_Pase-like"/>
</dbReference>
<evidence type="ECO:0000256" key="3">
    <source>
        <dbReference type="ARBA" id="ARBA00023167"/>
    </source>
</evidence>
<dbReference type="InterPro" id="IPR050849">
    <property type="entry name" value="HAD-like_hydrolase_phosphatase"/>
</dbReference>
<evidence type="ECO:0000256" key="1">
    <source>
        <dbReference type="ARBA" id="ARBA00022605"/>
    </source>
</evidence>
<dbReference type="RefSeq" id="WP_120750673.1">
    <property type="nucleotide sequence ID" value="NZ_RBAH01000027.1"/>
</dbReference>
<organism evidence="5 6">
    <name type="scientific">Paenibacillus ginsengarvi</name>
    <dbReference type="NCBI Taxonomy" id="400777"/>
    <lineage>
        <taxon>Bacteria</taxon>
        <taxon>Bacillati</taxon>
        <taxon>Bacillota</taxon>
        <taxon>Bacilli</taxon>
        <taxon>Bacillales</taxon>
        <taxon>Paenibacillaceae</taxon>
        <taxon>Paenibacillus</taxon>
    </lineage>
</organism>
<comment type="catalytic activity">
    <reaction evidence="4">
        <text>2-hydroxy-5-methylsulfanyl-3-oxopent-1-enyl phosphate + H2O = 1,2-dihydroxy-5-(methylsulfanyl)pent-1-en-3-one + phosphate</text>
        <dbReference type="Rhea" id="RHEA:14481"/>
        <dbReference type="ChEBI" id="CHEBI:15377"/>
        <dbReference type="ChEBI" id="CHEBI:43474"/>
        <dbReference type="ChEBI" id="CHEBI:49252"/>
        <dbReference type="ChEBI" id="CHEBI:59505"/>
        <dbReference type="EC" id="3.1.3.87"/>
    </reaction>
</comment>
<dbReference type="InterPro" id="IPR017718">
    <property type="entry name" value="HAD-SF_hydro_IB_MtnX"/>
</dbReference>
<evidence type="ECO:0000256" key="4">
    <source>
        <dbReference type="HAMAP-Rule" id="MF_01680"/>
    </source>
</evidence>
<dbReference type="PANTHER" id="PTHR28181:SF2">
    <property type="entry name" value="PHOSPHORIC MONOESTER HYDROLASE"/>
    <property type="match status" value="1"/>
</dbReference>
<sequence length="222" mass="25006">MKRPVIFCDFDGTITESDNIVAIMKHFDPPGWEPLVEQVVTGKISIRDGVGRMFELLPSASRAEVAQFVFDTAKIRAGFPELLSYCDRHQIEFLVTSGGIDFFLLPLLGPFPIAQDHIYCNASDFSGERIRIVWPNPCDENCKNDCGMCKTTVIRRYPQDSYVRILIGDSVTDFEGAKLADLVFARSHLITKCEELGLPYVPFETFHDVVRHLGENTIQEGV</sequence>
<comment type="similarity">
    <text evidence="4">Belongs to the HAD-like hydrolase superfamily. MtnX family.</text>
</comment>
<dbReference type="EC" id="3.1.3.87" evidence="4"/>
<dbReference type="NCBIfam" id="TIGR01489">
    <property type="entry name" value="DKMTPPase-SF"/>
    <property type="match status" value="1"/>
</dbReference>
<reference evidence="5 6" key="1">
    <citation type="journal article" date="2007" name="Int. J. Syst. Evol. Microbiol.">
        <title>Paenibacillus ginsengarvi sp. nov., isolated from soil from ginseng cultivation.</title>
        <authorList>
            <person name="Yoon M.H."/>
            <person name="Ten L.N."/>
            <person name="Im W.T."/>
        </authorList>
    </citation>
    <scope>NUCLEOTIDE SEQUENCE [LARGE SCALE GENOMIC DNA]</scope>
    <source>
        <strain evidence="5 6">KCTC 13059</strain>
    </source>
</reference>
<comment type="caution">
    <text evidence="5">The sequence shown here is derived from an EMBL/GenBank/DDBJ whole genome shotgun (WGS) entry which is preliminary data.</text>
</comment>
<dbReference type="Gene3D" id="3.40.50.1000">
    <property type="entry name" value="HAD superfamily/HAD-like"/>
    <property type="match status" value="1"/>
</dbReference>
<dbReference type="UniPathway" id="UPA00904">
    <property type="reaction ID" value="UER00877"/>
</dbReference>
<keyword evidence="1 4" id="KW-0028">Amino-acid biosynthesis</keyword>
<dbReference type="Gene3D" id="3.90.1470.20">
    <property type="match status" value="1"/>
</dbReference>
<proteinExistence type="inferred from homology"/>
<keyword evidence="3 4" id="KW-0486">Methionine biosynthesis</keyword>
<accession>A0A3B0BIJ1</accession>
<evidence type="ECO:0000313" key="6">
    <source>
        <dbReference type="Proteomes" id="UP000282311"/>
    </source>
</evidence>
<dbReference type="EMBL" id="RBAH01000027">
    <property type="protein sequence ID" value="RKN72424.1"/>
    <property type="molecule type" value="Genomic_DNA"/>
</dbReference>
<comment type="function">
    <text evidence="4">Dephosphorylates 2-hydroxy-3-keto-5-methylthiopentenyl-1-phosphate (HK-MTPenyl-1-P) yielding 1,2-dihydroxy-3-keto-5-methylthiopentene (DHK-MTPene).</text>
</comment>
<dbReference type="Proteomes" id="UP000282311">
    <property type="component" value="Unassembled WGS sequence"/>
</dbReference>
<dbReference type="GO" id="GO:0019509">
    <property type="term" value="P:L-methionine salvage from methylthioadenosine"/>
    <property type="evidence" value="ECO:0007669"/>
    <property type="project" value="UniProtKB-UniRule"/>
</dbReference>
<dbReference type="SUPFAM" id="SSF56784">
    <property type="entry name" value="HAD-like"/>
    <property type="match status" value="1"/>
</dbReference>
<keyword evidence="6" id="KW-1185">Reference proteome</keyword>